<dbReference type="Proteomes" id="UP000501421">
    <property type="component" value="Chromosome"/>
</dbReference>
<dbReference type="Pfam" id="PF17248">
    <property type="entry name" value="DUF5317"/>
    <property type="match status" value="1"/>
</dbReference>
<dbReference type="EMBL" id="AP022557">
    <property type="protein sequence ID" value="BBW96296.1"/>
    <property type="molecule type" value="Genomic_DNA"/>
</dbReference>
<keyword evidence="3" id="KW-1185">Reference proteome</keyword>
<evidence type="ECO:0000313" key="3">
    <source>
        <dbReference type="Proteomes" id="UP000501421"/>
    </source>
</evidence>
<evidence type="ECO:0000256" key="1">
    <source>
        <dbReference type="SAM" id="Phobius"/>
    </source>
</evidence>
<proteinExistence type="predicted"/>
<feature type="transmembrane region" description="Helical" evidence="1">
    <location>
        <begin position="82"/>
        <end position="98"/>
    </location>
</feature>
<evidence type="ECO:0008006" key="4">
    <source>
        <dbReference type="Google" id="ProtNLM"/>
    </source>
</evidence>
<evidence type="ECO:0000313" key="2">
    <source>
        <dbReference type="EMBL" id="BBW96296.1"/>
    </source>
</evidence>
<dbReference type="InterPro" id="IPR035168">
    <property type="entry name" value="DUF5317"/>
</dbReference>
<keyword evidence="1" id="KW-1133">Transmembrane helix</keyword>
<reference evidence="3" key="1">
    <citation type="journal article" date="2020" name="Microbiol. Resour. Announc.">
        <title>Complete Genome Sequence of Geobacillus sp. Strain E55-1, Isolated from Mine Geyser in Japan.</title>
        <authorList>
            <person name="Miyazaki K."/>
            <person name="Hase E."/>
            <person name="Tokito N."/>
        </authorList>
    </citation>
    <scope>NUCLEOTIDE SEQUENCE [LARGE SCALE GENOMIC DNA]</scope>
    <source>
        <strain evidence="3">E55-1</strain>
    </source>
</reference>
<accession>A0A679FRE3</accession>
<keyword evidence="1" id="KW-0812">Transmembrane</keyword>
<sequence length="199" mass="22057">MVYDGIILSLLIGWFRGGSLKGLATMKLRGGWLFPLLLVVQMVIFFLQENVTWIAKISNEIFLLVYITGLVFLWLNRHQPGFSVIFAGVLLNFIVMAVNGGRMPVSVEAAQFLGREYIEALKAGLYGKHQAITSDTLLPFLGDIIPLSPPYPRQQVISIGDVVMNVGAFVFIQHLMLSAPRHRADDAEKETTTAPAINK</sequence>
<feature type="transmembrane region" description="Helical" evidence="1">
    <location>
        <begin position="31"/>
        <end position="47"/>
    </location>
</feature>
<keyword evidence="1" id="KW-0472">Membrane</keyword>
<dbReference type="AlphaFoldDB" id="A0A679FRE3"/>
<feature type="transmembrane region" description="Helical" evidence="1">
    <location>
        <begin position="53"/>
        <end position="75"/>
    </location>
</feature>
<organism evidence="2 3">
    <name type="scientific">Geobacillus subterraneus</name>
    <dbReference type="NCBI Taxonomy" id="129338"/>
    <lineage>
        <taxon>Bacteria</taxon>
        <taxon>Bacillati</taxon>
        <taxon>Bacillota</taxon>
        <taxon>Bacilli</taxon>
        <taxon>Bacillales</taxon>
        <taxon>Anoxybacillaceae</taxon>
        <taxon>Geobacillus</taxon>
    </lineage>
</organism>
<protein>
    <recommendedName>
        <fullName evidence="4">DUF5317 domain-containing protein</fullName>
    </recommendedName>
</protein>
<gene>
    <name evidence="2" type="ORF">GsuE55_11290</name>
</gene>
<dbReference type="RefSeq" id="WP_033843814.1">
    <property type="nucleotide sequence ID" value="NZ_AP022557.1"/>
</dbReference>
<name>A0A679FRE3_9BACL</name>